<organism evidence="1">
    <name type="scientific">marine metagenome</name>
    <dbReference type="NCBI Taxonomy" id="408172"/>
    <lineage>
        <taxon>unclassified sequences</taxon>
        <taxon>metagenomes</taxon>
        <taxon>ecological metagenomes</taxon>
    </lineage>
</organism>
<name>A0A382Z956_9ZZZZ</name>
<protein>
    <submittedName>
        <fullName evidence="1">Uncharacterized protein</fullName>
    </submittedName>
</protein>
<dbReference type="EMBL" id="UINC01182017">
    <property type="protein sequence ID" value="SVD92003.1"/>
    <property type="molecule type" value="Genomic_DNA"/>
</dbReference>
<gene>
    <name evidence="1" type="ORF">METZ01_LOCUS444857</name>
</gene>
<accession>A0A382Z956</accession>
<reference evidence="1" key="1">
    <citation type="submission" date="2018-05" db="EMBL/GenBank/DDBJ databases">
        <authorList>
            <person name="Lanie J.A."/>
            <person name="Ng W.-L."/>
            <person name="Kazmierczak K.M."/>
            <person name="Andrzejewski T.M."/>
            <person name="Davidsen T.M."/>
            <person name="Wayne K.J."/>
            <person name="Tettelin H."/>
            <person name="Glass J.I."/>
            <person name="Rusch D."/>
            <person name="Podicherti R."/>
            <person name="Tsui H.-C.T."/>
            <person name="Winkler M.E."/>
        </authorList>
    </citation>
    <scope>NUCLEOTIDE SEQUENCE</scope>
</reference>
<evidence type="ECO:0000313" key="1">
    <source>
        <dbReference type="EMBL" id="SVD92003.1"/>
    </source>
</evidence>
<proteinExistence type="predicted"/>
<dbReference type="AlphaFoldDB" id="A0A382Z956"/>
<sequence length="72" mass="8206">MPYYRLVIPLHPRGGIQDNEFRLYLQLTLKHATTFFGPLTQVAEKGADPVEVVNKILQNSKDRKAVEEQPDA</sequence>